<dbReference type="InterPro" id="IPR036390">
    <property type="entry name" value="WH_DNA-bd_sf"/>
</dbReference>
<evidence type="ECO:0000313" key="2">
    <source>
        <dbReference type="EMBL" id="MFC6959434.1"/>
    </source>
</evidence>
<dbReference type="SUPFAM" id="SSF46785">
    <property type="entry name" value="Winged helix' DNA-binding domain"/>
    <property type="match status" value="1"/>
</dbReference>
<evidence type="ECO:0000259" key="1">
    <source>
        <dbReference type="PROSITE" id="PS50987"/>
    </source>
</evidence>
<dbReference type="EMBL" id="JBHSYS010000004">
    <property type="protein sequence ID" value="MFC6959434.1"/>
    <property type="molecule type" value="Genomic_DNA"/>
</dbReference>
<sequence>MARAATTSDAFNAIAEPQRRRILDLLRGRELAVSELAGELGLPQPGVSKHLRVLREVELVRVRSDGKQRLYCLNAEALRPVQEWVGGFERFWEASFDRLDEYVQELKEEEGRDGD</sequence>
<gene>
    <name evidence="2" type="ORF">ACFQS3_19750</name>
</gene>
<dbReference type="SMART" id="SM00418">
    <property type="entry name" value="HTH_ARSR"/>
    <property type="match status" value="1"/>
</dbReference>
<name>A0ABW2DDX3_9ACTN</name>
<dbReference type="InterPro" id="IPR001845">
    <property type="entry name" value="HTH_ArsR_DNA-bd_dom"/>
</dbReference>
<dbReference type="PANTHER" id="PTHR38600:SF2">
    <property type="entry name" value="SLL0088 PROTEIN"/>
    <property type="match status" value="1"/>
</dbReference>
<feature type="domain" description="HTH arsR-type" evidence="1">
    <location>
        <begin position="1"/>
        <end position="93"/>
    </location>
</feature>
<dbReference type="RefSeq" id="WP_359945835.1">
    <property type="nucleotide sequence ID" value="NZ_JBHMBP010000001.1"/>
</dbReference>
<organism evidence="2 3">
    <name type="scientific">Glycomyces mayteni</name>
    <dbReference type="NCBI Taxonomy" id="543887"/>
    <lineage>
        <taxon>Bacteria</taxon>
        <taxon>Bacillati</taxon>
        <taxon>Actinomycetota</taxon>
        <taxon>Actinomycetes</taxon>
        <taxon>Glycomycetales</taxon>
        <taxon>Glycomycetaceae</taxon>
        <taxon>Glycomyces</taxon>
    </lineage>
</organism>
<accession>A0ABW2DDX3</accession>
<reference evidence="3" key="1">
    <citation type="journal article" date="2019" name="Int. J. Syst. Evol. Microbiol.">
        <title>The Global Catalogue of Microorganisms (GCM) 10K type strain sequencing project: providing services to taxonomists for standard genome sequencing and annotation.</title>
        <authorList>
            <consortium name="The Broad Institute Genomics Platform"/>
            <consortium name="The Broad Institute Genome Sequencing Center for Infectious Disease"/>
            <person name="Wu L."/>
            <person name="Ma J."/>
        </authorList>
    </citation>
    <scope>NUCLEOTIDE SEQUENCE [LARGE SCALE GENOMIC DNA]</scope>
    <source>
        <strain evidence="3">KACC 12634</strain>
    </source>
</reference>
<keyword evidence="3" id="KW-1185">Reference proteome</keyword>
<dbReference type="InterPro" id="IPR036388">
    <property type="entry name" value="WH-like_DNA-bd_sf"/>
</dbReference>
<proteinExistence type="predicted"/>
<protein>
    <submittedName>
        <fullName evidence="2">ArsR/SmtB family transcription factor</fullName>
    </submittedName>
</protein>
<comment type="caution">
    <text evidence="2">The sequence shown here is derived from an EMBL/GenBank/DDBJ whole genome shotgun (WGS) entry which is preliminary data.</text>
</comment>
<dbReference type="PROSITE" id="PS50987">
    <property type="entry name" value="HTH_ARSR_2"/>
    <property type="match status" value="1"/>
</dbReference>
<dbReference type="Pfam" id="PF01022">
    <property type="entry name" value="HTH_5"/>
    <property type="match status" value="1"/>
</dbReference>
<dbReference type="Gene3D" id="1.10.10.10">
    <property type="entry name" value="Winged helix-like DNA-binding domain superfamily/Winged helix DNA-binding domain"/>
    <property type="match status" value="1"/>
</dbReference>
<dbReference type="Proteomes" id="UP001596470">
    <property type="component" value="Unassembled WGS sequence"/>
</dbReference>
<dbReference type="PANTHER" id="PTHR38600">
    <property type="entry name" value="TRANSCRIPTIONAL REGULATORY PROTEIN"/>
    <property type="match status" value="1"/>
</dbReference>
<evidence type="ECO:0000313" key="3">
    <source>
        <dbReference type="Proteomes" id="UP001596470"/>
    </source>
</evidence>
<dbReference type="NCBIfam" id="NF033788">
    <property type="entry name" value="HTH_metalloreg"/>
    <property type="match status" value="1"/>
</dbReference>
<dbReference type="CDD" id="cd00090">
    <property type="entry name" value="HTH_ARSR"/>
    <property type="match status" value="1"/>
</dbReference>
<dbReference type="PRINTS" id="PR00778">
    <property type="entry name" value="HTHARSR"/>
</dbReference>
<dbReference type="InterPro" id="IPR011991">
    <property type="entry name" value="ArsR-like_HTH"/>
</dbReference>